<evidence type="ECO:0000256" key="3">
    <source>
        <dbReference type="SAM" id="SignalP"/>
    </source>
</evidence>
<comment type="caution">
    <text evidence="4">The sequence shown here is derived from an EMBL/GenBank/DDBJ whole genome shotgun (WGS) entry which is preliminary data.</text>
</comment>
<dbReference type="OrthoDB" id="10471426at2759"/>
<name>A0A2G8JGW3_STIJA</name>
<feature type="region of interest" description="Disordered" evidence="1">
    <location>
        <begin position="443"/>
        <end position="486"/>
    </location>
</feature>
<accession>A0A2G8JGW3</accession>
<evidence type="ECO:0000313" key="5">
    <source>
        <dbReference type="Proteomes" id="UP000230750"/>
    </source>
</evidence>
<keyword evidence="5" id="KW-1185">Reference proteome</keyword>
<keyword evidence="3" id="KW-0732">Signal</keyword>
<proteinExistence type="predicted"/>
<feature type="chain" id="PRO_5013869864" description="Ig-like domain-containing protein" evidence="3">
    <location>
        <begin position="25"/>
        <end position="486"/>
    </location>
</feature>
<evidence type="ECO:0000256" key="2">
    <source>
        <dbReference type="SAM" id="Phobius"/>
    </source>
</evidence>
<keyword evidence="2" id="KW-1133">Transmembrane helix</keyword>
<evidence type="ECO:0008006" key="6">
    <source>
        <dbReference type="Google" id="ProtNLM"/>
    </source>
</evidence>
<organism evidence="4 5">
    <name type="scientific">Stichopus japonicus</name>
    <name type="common">Sea cucumber</name>
    <dbReference type="NCBI Taxonomy" id="307972"/>
    <lineage>
        <taxon>Eukaryota</taxon>
        <taxon>Metazoa</taxon>
        <taxon>Echinodermata</taxon>
        <taxon>Eleutherozoa</taxon>
        <taxon>Echinozoa</taxon>
        <taxon>Holothuroidea</taxon>
        <taxon>Aspidochirotacea</taxon>
        <taxon>Aspidochirotida</taxon>
        <taxon>Stichopodidae</taxon>
        <taxon>Apostichopus</taxon>
    </lineage>
</organism>
<dbReference type="AlphaFoldDB" id="A0A2G8JGW3"/>
<keyword evidence="2" id="KW-0812">Transmembrane</keyword>
<dbReference type="EMBL" id="MRZV01002028">
    <property type="protein sequence ID" value="PIK34955.1"/>
    <property type="molecule type" value="Genomic_DNA"/>
</dbReference>
<sequence>MTDCSIGRLLAAFLLTTIVVICAGQTRTGQIDPEFVHQIPGMTGSRRTIFSCSFPVTGNYVLSWAVNGIAISNSTNVFIAEYENVYTVITSQTFGTILGSNVPWEHHLYNFTCQLYDSDEFVTNSQITPTFESAMATLKVTNRPSESDPICQLELREEENEQPLIEVNCCVELTREALLVSLVQGTVRWYRNKTEYVDDLDKRRHHCFKHTVYGSALSTGAFECILESPTFHSEQRCTFQSFKPQITYSHVEQDRVDLVCSYEAADIVGYTWSVDKDIEYQLSEDRKHFSTLNKDKRSVTVSCTVFTTSGYGVAKLQIIAEKQVGPRLADQRIVIIVGCVLLGIILLLFFIIVAYLIVIRGICFCFRPPDRYSERDLRRMQLERESKAHFRTLHNSTSHEAVQLVIPNGGHRYHAAAAAADEDTPPVPGGNAQYSSHLLDYADLDHGNTPSDDLEDSPAPPQRADNTKVEYADILKPPTTSLRDMS</sequence>
<dbReference type="Proteomes" id="UP000230750">
    <property type="component" value="Unassembled WGS sequence"/>
</dbReference>
<feature type="transmembrane region" description="Helical" evidence="2">
    <location>
        <begin position="333"/>
        <end position="358"/>
    </location>
</feature>
<keyword evidence="2" id="KW-0472">Membrane</keyword>
<reference evidence="4 5" key="1">
    <citation type="journal article" date="2017" name="PLoS Biol.">
        <title>The sea cucumber genome provides insights into morphological evolution and visceral regeneration.</title>
        <authorList>
            <person name="Zhang X."/>
            <person name="Sun L."/>
            <person name="Yuan J."/>
            <person name="Sun Y."/>
            <person name="Gao Y."/>
            <person name="Zhang L."/>
            <person name="Li S."/>
            <person name="Dai H."/>
            <person name="Hamel J.F."/>
            <person name="Liu C."/>
            <person name="Yu Y."/>
            <person name="Liu S."/>
            <person name="Lin W."/>
            <person name="Guo K."/>
            <person name="Jin S."/>
            <person name="Xu P."/>
            <person name="Storey K.B."/>
            <person name="Huan P."/>
            <person name="Zhang T."/>
            <person name="Zhou Y."/>
            <person name="Zhang J."/>
            <person name="Lin C."/>
            <person name="Li X."/>
            <person name="Xing L."/>
            <person name="Huo D."/>
            <person name="Sun M."/>
            <person name="Wang L."/>
            <person name="Mercier A."/>
            <person name="Li F."/>
            <person name="Yang H."/>
            <person name="Xiang J."/>
        </authorList>
    </citation>
    <scope>NUCLEOTIDE SEQUENCE [LARGE SCALE GENOMIC DNA]</scope>
    <source>
        <strain evidence="4">Shaxun</strain>
        <tissue evidence="4">Muscle</tissue>
    </source>
</reference>
<gene>
    <name evidence="4" type="ORF">BSL78_28223</name>
</gene>
<feature type="signal peptide" evidence="3">
    <location>
        <begin position="1"/>
        <end position="24"/>
    </location>
</feature>
<protein>
    <recommendedName>
        <fullName evidence="6">Ig-like domain-containing protein</fullName>
    </recommendedName>
</protein>
<evidence type="ECO:0000313" key="4">
    <source>
        <dbReference type="EMBL" id="PIK34955.1"/>
    </source>
</evidence>
<evidence type="ECO:0000256" key="1">
    <source>
        <dbReference type="SAM" id="MobiDB-lite"/>
    </source>
</evidence>